<dbReference type="GO" id="GO:0005829">
    <property type="term" value="C:cytosol"/>
    <property type="evidence" value="ECO:0007669"/>
    <property type="project" value="TreeGrafter"/>
</dbReference>
<dbReference type="STRING" id="479434.Sthe_2206"/>
<name>D1C6K5_SPHTD</name>
<gene>
    <name evidence="2" type="ordered locus">Sthe_2206</name>
</gene>
<dbReference type="SMART" id="SM00487">
    <property type="entry name" value="DEXDc"/>
    <property type="match status" value="1"/>
</dbReference>
<keyword evidence="3" id="KW-1185">Reference proteome</keyword>
<dbReference type="InterPro" id="IPR006935">
    <property type="entry name" value="Helicase/UvrB_N"/>
</dbReference>
<protein>
    <submittedName>
        <fullName evidence="2">Type III restriction protein res subunit</fullName>
    </submittedName>
</protein>
<dbReference type="Gene3D" id="3.40.50.300">
    <property type="entry name" value="P-loop containing nucleotide triphosphate hydrolases"/>
    <property type="match status" value="2"/>
</dbReference>
<dbReference type="Proteomes" id="UP000002027">
    <property type="component" value="Chromosome 1"/>
</dbReference>
<evidence type="ECO:0000259" key="1">
    <source>
        <dbReference type="PROSITE" id="PS51192"/>
    </source>
</evidence>
<evidence type="ECO:0000313" key="3">
    <source>
        <dbReference type="Proteomes" id="UP000002027"/>
    </source>
</evidence>
<proteinExistence type="predicted"/>
<organism evidence="2 3">
    <name type="scientific">Sphaerobacter thermophilus (strain ATCC 49802 / DSM 20745 / KCCM 41009 / NCIMB 13125 / S 6022)</name>
    <dbReference type="NCBI Taxonomy" id="479434"/>
    <lineage>
        <taxon>Bacteria</taxon>
        <taxon>Pseudomonadati</taxon>
        <taxon>Thermomicrobiota</taxon>
        <taxon>Thermomicrobia</taxon>
        <taxon>Sphaerobacterales</taxon>
        <taxon>Sphaerobacterineae</taxon>
        <taxon>Sphaerobacteraceae</taxon>
        <taxon>Sphaerobacter</taxon>
    </lineage>
</organism>
<accession>D1C6K5</accession>
<dbReference type="PANTHER" id="PTHR47396">
    <property type="entry name" value="TYPE I RESTRICTION ENZYME ECOKI R PROTEIN"/>
    <property type="match status" value="1"/>
</dbReference>
<dbReference type="HOGENOM" id="CLU_012831_0_0_0"/>
<dbReference type="PROSITE" id="PS51192">
    <property type="entry name" value="HELICASE_ATP_BIND_1"/>
    <property type="match status" value="1"/>
</dbReference>
<dbReference type="AlphaFoldDB" id="D1C6K5"/>
<dbReference type="RefSeq" id="WP_012872676.1">
    <property type="nucleotide sequence ID" value="NC_013523.1"/>
</dbReference>
<dbReference type="InParanoid" id="D1C6K5"/>
<dbReference type="GO" id="GO:0016787">
    <property type="term" value="F:hydrolase activity"/>
    <property type="evidence" value="ECO:0007669"/>
    <property type="project" value="InterPro"/>
</dbReference>
<dbReference type="KEGG" id="sti:Sthe_2206"/>
<dbReference type="PANTHER" id="PTHR47396:SF1">
    <property type="entry name" value="ATP-DEPENDENT HELICASE IRC3-RELATED"/>
    <property type="match status" value="1"/>
</dbReference>
<dbReference type="Pfam" id="PF04851">
    <property type="entry name" value="ResIII"/>
    <property type="match status" value="1"/>
</dbReference>
<reference evidence="3" key="1">
    <citation type="submission" date="2009-11" db="EMBL/GenBank/DDBJ databases">
        <title>The complete chromosome 1 of Sphaerobacter thermophilus DSM 20745.</title>
        <authorList>
            <person name="Lucas S."/>
            <person name="Copeland A."/>
            <person name="Lapidus A."/>
            <person name="Glavina del Rio T."/>
            <person name="Dalin E."/>
            <person name="Tice H."/>
            <person name="Bruce D."/>
            <person name="Goodwin L."/>
            <person name="Pitluck S."/>
            <person name="Kyrpides N."/>
            <person name="Mavromatis K."/>
            <person name="Ivanova N."/>
            <person name="Mikhailova N."/>
            <person name="LaButti K.M."/>
            <person name="Clum A."/>
            <person name="Sun H.I."/>
            <person name="Brettin T."/>
            <person name="Detter J.C."/>
            <person name="Han C."/>
            <person name="Larimer F."/>
            <person name="Land M."/>
            <person name="Hauser L."/>
            <person name="Markowitz V."/>
            <person name="Cheng J.F."/>
            <person name="Hugenholtz P."/>
            <person name="Woyke T."/>
            <person name="Wu D."/>
            <person name="Steenblock K."/>
            <person name="Schneider S."/>
            <person name="Pukall R."/>
            <person name="Goeker M."/>
            <person name="Klenk H.P."/>
            <person name="Eisen J.A."/>
        </authorList>
    </citation>
    <scope>NUCLEOTIDE SEQUENCE [LARGE SCALE GENOMIC DNA]</scope>
    <source>
        <strain evidence="3">ATCC 49802 / DSM 20745 / S 6022</strain>
    </source>
</reference>
<dbReference type="GO" id="GO:0003677">
    <property type="term" value="F:DNA binding"/>
    <property type="evidence" value="ECO:0007669"/>
    <property type="project" value="InterPro"/>
</dbReference>
<dbReference type="InterPro" id="IPR027417">
    <property type="entry name" value="P-loop_NTPase"/>
</dbReference>
<dbReference type="CDD" id="cd18785">
    <property type="entry name" value="SF2_C"/>
    <property type="match status" value="1"/>
</dbReference>
<dbReference type="InterPro" id="IPR014001">
    <property type="entry name" value="Helicase_ATP-bd"/>
</dbReference>
<dbReference type="eggNOG" id="COG1061">
    <property type="taxonomic scope" value="Bacteria"/>
</dbReference>
<dbReference type="SUPFAM" id="SSF52540">
    <property type="entry name" value="P-loop containing nucleoside triphosphate hydrolases"/>
    <property type="match status" value="2"/>
</dbReference>
<dbReference type="OrthoDB" id="141806at2"/>
<dbReference type="GO" id="GO:0005524">
    <property type="term" value="F:ATP binding"/>
    <property type="evidence" value="ECO:0007669"/>
    <property type="project" value="InterPro"/>
</dbReference>
<dbReference type="InterPro" id="IPR050742">
    <property type="entry name" value="Helicase_Restrict-Modif_Enz"/>
</dbReference>
<evidence type="ECO:0000313" key="2">
    <source>
        <dbReference type="EMBL" id="ACZ39630.1"/>
    </source>
</evidence>
<dbReference type="EMBL" id="CP001823">
    <property type="protein sequence ID" value="ACZ39630.1"/>
    <property type="molecule type" value="Genomic_DNA"/>
</dbReference>
<feature type="domain" description="Helicase ATP-binding" evidence="1">
    <location>
        <begin position="33"/>
        <end position="260"/>
    </location>
</feature>
<reference evidence="2 3" key="2">
    <citation type="journal article" date="2010" name="Stand. Genomic Sci.">
        <title>Complete genome sequence of Desulfohalobium retbaense type strain (HR(100)).</title>
        <authorList>
            <person name="Spring S."/>
            <person name="Nolan M."/>
            <person name="Lapidus A."/>
            <person name="Glavina Del Rio T."/>
            <person name="Copeland A."/>
            <person name="Tice H."/>
            <person name="Cheng J.F."/>
            <person name="Lucas S."/>
            <person name="Land M."/>
            <person name="Chen F."/>
            <person name="Bruce D."/>
            <person name="Goodwin L."/>
            <person name="Pitluck S."/>
            <person name="Ivanova N."/>
            <person name="Mavromatis K."/>
            <person name="Mikhailova N."/>
            <person name="Pati A."/>
            <person name="Chen A."/>
            <person name="Palaniappan K."/>
            <person name="Hauser L."/>
            <person name="Chang Y.J."/>
            <person name="Jeffries C.D."/>
            <person name="Munk C."/>
            <person name="Kiss H."/>
            <person name="Chain P."/>
            <person name="Han C."/>
            <person name="Brettin T."/>
            <person name="Detter J.C."/>
            <person name="Schuler E."/>
            <person name="Goker M."/>
            <person name="Rohde M."/>
            <person name="Bristow J."/>
            <person name="Eisen J.A."/>
            <person name="Markowitz V."/>
            <person name="Hugenholtz P."/>
            <person name="Kyrpides N.C."/>
            <person name="Klenk H.P."/>
        </authorList>
    </citation>
    <scope>NUCLEOTIDE SEQUENCE [LARGE SCALE GENOMIC DNA]</scope>
    <source>
        <strain evidence="3">ATCC 49802 / DSM 20745 / S 6022</strain>
    </source>
</reference>
<sequence>MMTEGDLAARLAATSFRYPLRRYQQAAVDAFEQARREGRARFYAVLPPGGGKTAVGLEVARRLGRQTLVLCPNTAVQAQWLRQWQDFTPHTVPAGADPDLTAPITVLTYQAICVLNGDDDTLDEEARDLWVATLQAEKGYSAEQARAEIQALEASGSPHYRADLARFRRRARTLVARGGDRSDLLALLHPNGRAIIERMAASGPWTLVLDECHHLLEMWGYLVRALVEELGDVFVVGLTATPPSDMDAREAALYRDIFARANIEVPIPALVREGDLAPYQELVYLTTPLPHEADYIAAQHARFQELLLRLMEPDFGSVPFPIWLRTRVEERRGRDGAQVSWERFERDEPRLAQAALRLLHSWDAPPPDGARFSERDRQPLTADDWVALIEDYCLRCLRPSADPRDVAAWEEVRRALPSLGYVLTRRGVRAHVSPVDRVLTLSASKAAAAISILDVESAALGDQLRALVLCDYERAGSDLLARLRGVLDPQAGSAALLLHILASDPTTAALHPVLLTGRTVACSRATAVDLTRWIAEQVPELRDQMATEQLFLPSDDESDTRWEDVVVIRPASTWWQPRRYVPLLTRYFEEGRSRCLVGTRSLLGEGWDARRVNVLVDLTAAATPTAVHQMRGRSLRLDPDLPDKVADNWDVVCVAPGHPKGTADYDRFVRKHHHYFAATVEGEIESGVSHVHPELSPYGPPDPTHFAAINTAMLRRAEERAAAYARWNIGEPYEGRETHTVRVRFGRAPGLSRSRLLTPGARLGAGAVGRFRRRFGQVLAGSAAAGIIVAAAGPDLAGLAAGVVATAGGGAWLVRDLHEVVRQLGPSDALEDIAAAVAEGLRDTGGIAPELGAESVRVVAQADGYYRCYLAGASEEDSRRFTEALDEVLAPLASPRYIIPRYIADPPGSVLDTALLALRLRRTGRRGRAVVYHAVPSYLAANRQRADRFARAWNRYVSAGEPIYWKDPEASAIIATQRGADPFDVTTQMRVLWR</sequence>